<comment type="caution">
    <text evidence="3">The sequence shown here is derived from an EMBL/GenBank/DDBJ whole genome shotgun (WGS) entry which is preliminary data.</text>
</comment>
<dbReference type="AlphaFoldDB" id="A0A562BU71"/>
<evidence type="ECO:0000313" key="3">
    <source>
        <dbReference type="EMBL" id="TWG88350.1"/>
    </source>
</evidence>
<keyword evidence="2" id="KW-0732">Signal</keyword>
<sequence length="133" mass="14739">MHALPVPARLVVLALPLLAAACAAPLPRDLNGSPPTARLAPNAAPAAPMSDEERKKLDALNRQVLRDQEAAIARDQQARAWSRAYTYSYPYYAYPSSFSFFYGSGRHGSRWGSGISYGWPGYWGGWGGYPYWW</sequence>
<feature type="region of interest" description="Disordered" evidence="1">
    <location>
        <begin position="33"/>
        <end position="53"/>
    </location>
</feature>
<name>A0A562BU71_9BURK</name>
<evidence type="ECO:0008006" key="5">
    <source>
        <dbReference type="Google" id="ProtNLM"/>
    </source>
</evidence>
<organism evidence="3 4">
    <name type="scientific">Cupriavidus gilardii J11</name>
    <dbReference type="NCBI Taxonomy" id="936133"/>
    <lineage>
        <taxon>Bacteria</taxon>
        <taxon>Pseudomonadati</taxon>
        <taxon>Pseudomonadota</taxon>
        <taxon>Betaproteobacteria</taxon>
        <taxon>Burkholderiales</taxon>
        <taxon>Burkholderiaceae</taxon>
        <taxon>Cupriavidus</taxon>
    </lineage>
</organism>
<gene>
    <name evidence="3" type="ORF">L602_001300001070</name>
</gene>
<dbReference type="EMBL" id="VLJN01000005">
    <property type="protein sequence ID" value="TWG88350.1"/>
    <property type="molecule type" value="Genomic_DNA"/>
</dbReference>
<keyword evidence="4" id="KW-1185">Reference proteome</keyword>
<feature type="chain" id="PRO_5021946553" description="Lipoprotein" evidence="2">
    <location>
        <begin position="24"/>
        <end position="133"/>
    </location>
</feature>
<feature type="compositionally biased region" description="Low complexity" evidence="1">
    <location>
        <begin position="34"/>
        <end position="48"/>
    </location>
</feature>
<accession>A0A562BU71</accession>
<dbReference type="Proteomes" id="UP000318141">
    <property type="component" value="Unassembled WGS sequence"/>
</dbReference>
<evidence type="ECO:0000313" key="4">
    <source>
        <dbReference type="Proteomes" id="UP000318141"/>
    </source>
</evidence>
<feature type="signal peptide" evidence="2">
    <location>
        <begin position="1"/>
        <end position="23"/>
    </location>
</feature>
<reference evidence="3 4" key="1">
    <citation type="submission" date="2019-07" db="EMBL/GenBank/DDBJ databases">
        <title>Genome sequencing of lignin-degrading bacterial isolates.</title>
        <authorList>
            <person name="Gladden J."/>
        </authorList>
    </citation>
    <scope>NUCLEOTIDE SEQUENCE [LARGE SCALE GENOMIC DNA]</scope>
    <source>
        <strain evidence="3 4">J11</strain>
    </source>
</reference>
<evidence type="ECO:0000256" key="2">
    <source>
        <dbReference type="SAM" id="SignalP"/>
    </source>
</evidence>
<protein>
    <recommendedName>
        <fullName evidence="5">Lipoprotein</fullName>
    </recommendedName>
</protein>
<proteinExistence type="predicted"/>
<dbReference type="OrthoDB" id="8969163at2"/>
<evidence type="ECO:0000256" key="1">
    <source>
        <dbReference type="SAM" id="MobiDB-lite"/>
    </source>
</evidence>